<dbReference type="InterPro" id="IPR029044">
    <property type="entry name" value="Nucleotide-diphossugar_trans"/>
</dbReference>
<dbReference type="Proteomes" id="UP000789524">
    <property type="component" value="Unassembled WGS sequence"/>
</dbReference>
<evidence type="ECO:0000256" key="3">
    <source>
        <dbReference type="ARBA" id="ARBA00004922"/>
    </source>
</evidence>
<evidence type="ECO:0000256" key="8">
    <source>
        <dbReference type="ARBA" id="ARBA00022679"/>
    </source>
</evidence>
<keyword evidence="9 25" id="KW-0812">Transmembrane</keyword>
<feature type="disulfide bond" evidence="24">
    <location>
        <begin position="294"/>
        <end position="392"/>
    </location>
</feature>
<dbReference type="GO" id="GO:0008455">
    <property type="term" value="F:alpha-1,6-mannosylglycoprotein 2-beta-N-acetylglucosaminyltransferase activity"/>
    <property type="evidence" value="ECO:0007669"/>
    <property type="project" value="UniProtKB-EC"/>
</dbReference>
<keyword evidence="27" id="KW-1185">Reference proteome</keyword>
<dbReference type="EMBL" id="CAKASE010000082">
    <property type="protein sequence ID" value="CAG9584290.1"/>
    <property type="molecule type" value="Genomic_DNA"/>
</dbReference>
<evidence type="ECO:0000313" key="26">
    <source>
        <dbReference type="EMBL" id="CAG9584290.1"/>
    </source>
</evidence>
<evidence type="ECO:0000256" key="2">
    <source>
        <dbReference type="ARBA" id="ARBA00004323"/>
    </source>
</evidence>
<evidence type="ECO:0000256" key="10">
    <source>
        <dbReference type="ARBA" id="ARBA00022723"/>
    </source>
</evidence>
<dbReference type="GO" id="GO:0005795">
    <property type="term" value="C:Golgi stack"/>
    <property type="evidence" value="ECO:0007669"/>
    <property type="project" value="InterPro"/>
</dbReference>
<evidence type="ECO:0000256" key="5">
    <source>
        <dbReference type="ARBA" id="ARBA00012613"/>
    </source>
</evidence>
<comment type="subcellular location">
    <subcellularLocation>
        <location evidence="2">Golgi apparatus membrane</location>
        <topology evidence="2">Single-pass type II membrane protein</topology>
    </subcellularLocation>
</comment>
<dbReference type="GO" id="GO:0000139">
    <property type="term" value="C:Golgi membrane"/>
    <property type="evidence" value="ECO:0007669"/>
    <property type="project" value="UniProtKB-SubCell"/>
</dbReference>
<evidence type="ECO:0000256" key="16">
    <source>
        <dbReference type="ARBA" id="ARBA00023180"/>
    </source>
</evidence>
<evidence type="ECO:0000256" key="11">
    <source>
        <dbReference type="ARBA" id="ARBA00022968"/>
    </source>
</evidence>
<evidence type="ECO:0000256" key="22">
    <source>
        <dbReference type="ARBA" id="ARBA00093257"/>
    </source>
</evidence>
<name>A0A8J2W703_9NEOP</name>
<comment type="catalytic activity">
    <reaction evidence="22">
        <text>an N(4)-{beta-D-GlcNAc-(1-&gt;2)-alpha-D-Man-(1-&gt;3)-[alpha-D-Man-(1-&gt;6)]-beta-D-Man-(1-&gt;4)-beta-D-GlcNAc-(1-&gt;4)-beta-D-GlcNAc}-L-asparaginyl-[protein] + UDP-N-acetyl-alpha-D-glucosamine = N(4)-{beta-D-GlcNAc-(1-&gt;2)-alpha-D-Man-(1-&gt;3)-[beta-D-GlcNAc-(1-&gt;2)-alpha-D-Man-(1-&gt;6)]-beta-D-Man-(1-&gt;4)-beta-D-GlcNAc-(1-&gt;4)-beta-D-GlcNAc}-L-asparaginyl-[protein] + UDP + H(+)</text>
        <dbReference type="Rhea" id="RHEA:12941"/>
        <dbReference type="Rhea" id="RHEA-COMP:13526"/>
        <dbReference type="Rhea" id="RHEA-COMP:14369"/>
        <dbReference type="ChEBI" id="CHEBI:15378"/>
        <dbReference type="ChEBI" id="CHEBI:57705"/>
        <dbReference type="ChEBI" id="CHEBI:58223"/>
        <dbReference type="ChEBI" id="CHEBI:60615"/>
        <dbReference type="ChEBI" id="CHEBI:60651"/>
        <dbReference type="EC" id="2.4.1.143"/>
    </reaction>
</comment>
<evidence type="ECO:0000256" key="7">
    <source>
        <dbReference type="ARBA" id="ARBA00022676"/>
    </source>
</evidence>
<evidence type="ECO:0000256" key="1">
    <source>
        <dbReference type="ARBA" id="ARBA00001936"/>
    </source>
</evidence>
<evidence type="ECO:0000256" key="12">
    <source>
        <dbReference type="ARBA" id="ARBA00022989"/>
    </source>
</evidence>
<keyword evidence="14 25" id="KW-0472">Membrane</keyword>
<comment type="pathway">
    <text evidence="3">Protein modification; protein glycosylation.</text>
</comment>
<evidence type="ECO:0000256" key="20">
    <source>
        <dbReference type="ARBA" id="ARBA00032552"/>
    </source>
</evidence>
<evidence type="ECO:0000256" key="9">
    <source>
        <dbReference type="ARBA" id="ARBA00022692"/>
    </source>
</evidence>
<comment type="cofactor">
    <cofactor evidence="1 23">
        <name>Mn(2+)</name>
        <dbReference type="ChEBI" id="CHEBI:29035"/>
    </cofactor>
</comment>
<evidence type="ECO:0000313" key="27">
    <source>
        <dbReference type="Proteomes" id="UP000789524"/>
    </source>
</evidence>
<keyword evidence="16" id="KW-0325">Glycoprotein</keyword>
<evidence type="ECO:0000256" key="13">
    <source>
        <dbReference type="ARBA" id="ARBA00023034"/>
    </source>
</evidence>
<dbReference type="Gene3D" id="3.90.550.10">
    <property type="entry name" value="Spore Coat Polysaccharide Biosynthesis Protein SpsA, Chain A"/>
    <property type="match status" value="1"/>
</dbReference>
<comment type="similarity">
    <text evidence="4">Belongs to the glycosyltransferase 16 (GT16) protein family.</text>
</comment>
<sequence>MFVFLEQRFRQMLAFTILFGILFTYVMIRSKIEKEKYEFPKHLHKYRARHKLKKETVPIDIEKLKFKLEQSNLRPNISNLNKFKTTVSNSPIFLIQVHKDIHKLQYLIMSLSQVNGIASSMLIFSHSFYSESINQLVLSIDFCQVVQIFYPHSLQLNPSKFPGVDPDDCSEKEKKRNPNCQVRNAKLTEHKQHWWWKANYVFERMAWLHLYKSPIIFLEEHSYVAPSLLLIYQYAVKAFSYYPHTEILSFGRPLMRNVDMDLLTIEPWRPPFDVGLAFNKTTWRRMVSYSAQYCMYDDSSWSYSLLNLFRMFPKSHVSMVGCVTPRVLSTRHFKNIEESFKRYTKMFDTLDVYPKKVKTVFLFGTDGIVENVYKEPPSGNGGWSDLRDQVLCLDPLVSTTTVEPRYYDK</sequence>
<evidence type="ECO:0000256" key="4">
    <source>
        <dbReference type="ARBA" id="ARBA00011011"/>
    </source>
</evidence>
<evidence type="ECO:0000256" key="14">
    <source>
        <dbReference type="ARBA" id="ARBA00023136"/>
    </source>
</evidence>
<keyword evidence="7" id="KW-0328">Glycosyltransferase</keyword>
<dbReference type="InterPro" id="IPR007754">
    <property type="entry name" value="GlcNAc_II"/>
</dbReference>
<evidence type="ECO:0000256" key="6">
    <source>
        <dbReference type="ARBA" id="ARBA00014817"/>
    </source>
</evidence>
<evidence type="ECO:0000256" key="18">
    <source>
        <dbReference type="ARBA" id="ARBA00029663"/>
    </source>
</evidence>
<proteinExistence type="inferred from homology"/>
<feature type="disulfide bond" evidence="24">
    <location>
        <begin position="169"/>
        <end position="180"/>
    </location>
</feature>
<feature type="transmembrane region" description="Helical" evidence="25">
    <location>
        <begin position="12"/>
        <end position="28"/>
    </location>
</feature>
<feature type="binding site" evidence="23">
    <location>
        <position position="332"/>
    </location>
    <ligand>
        <name>Mn(2+)</name>
        <dbReference type="ChEBI" id="CHEBI:29035"/>
    </ligand>
</feature>
<dbReference type="UniPathway" id="UPA00378"/>
<evidence type="ECO:0000256" key="17">
    <source>
        <dbReference type="ARBA" id="ARBA00023211"/>
    </source>
</evidence>
<keyword evidence="8" id="KW-0808">Transferase</keyword>
<dbReference type="Pfam" id="PF05060">
    <property type="entry name" value="MGAT2"/>
    <property type="match status" value="1"/>
</dbReference>
<protein>
    <recommendedName>
        <fullName evidence="6">Alpha-1,6-mannosyl-glycoprotein 2-beta-N-acetylglucosaminyltransferase</fullName>
        <ecNumber evidence="5">2.4.1.143</ecNumber>
    </recommendedName>
    <alternativeName>
        <fullName evidence="21">Beta-1,2-N-acetylglucosaminyltransferase II</fullName>
    </alternativeName>
    <alternativeName>
        <fullName evidence="20">GlcNAc-T II</fullName>
    </alternativeName>
    <alternativeName>
        <fullName evidence="19">Mannoside acetylglucosaminyltransferase 2</fullName>
    </alternativeName>
    <alternativeName>
        <fullName evidence="18">N-glycosyl-oligosaccharide-glycoprotein N-acetylglucosaminyltransferase II</fullName>
    </alternativeName>
</protein>
<dbReference type="AlphaFoldDB" id="A0A8J2W703"/>
<keyword evidence="15 24" id="KW-1015">Disulfide bond</keyword>
<evidence type="ECO:0000256" key="15">
    <source>
        <dbReference type="ARBA" id="ARBA00023157"/>
    </source>
</evidence>
<dbReference type="EC" id="2.4.1.143" evidence="5"/>
<keyword evidence="17 23" id="KW-0464">Manganese</keyword>
<dbReference type="PANTHER" id="PTHR12871:SF0">
    <property type="entry name" value="ALPHA-1,6-MANNOSYL-GLYCOPROTEIN 2-BETA-N-ACETYLGLUCOSAMINYLTRANSFERASE"/>
    <property type="match status" value="1"/>
</dbReference>
<evidence type="ECO:0000256" key="21">
    <source>
        <dbReference type="ARBA" id="ARBA00032915"/>
    </source>
</evidence>
<evidence type="ECO:0000256" key="25">
    <source>
        <dbReference type="SAM" id="Phobius"/>
    </source>
</evidence>
<keyword evidence="11" id="KW-0735">Signal-anchor</keyword>
<keyword evidence="13" id="KW-0333">Golgi apparatus</keyword>
<dbReference type="GO" id="GO:0046872">
    <property type="term" value="F:metal ion binding"/>
    <property type="evidence" value="ECO:0007669"/>
    <property type="project" value="UniProtKB-KW"/>
</dbReference>
<reference evidence="26" key="1">
    <citation type="submission" date="2021-09" db="EMBL/GenBank/DDBJ databases">
        <authorList>
            <person name="Martin H S."/>
        </authorList>
    </citation>
    <scope>NUCLEOTIDE SEQUENCE</scope>
</reference>
<accession>A0A8J2W703</accession>
<dbReference type="GO" id="GO:0009312">
    <property type="term" value="P:oligosaccharide biosynthetic process"/>
    <property type="evidence" value="ECO:0007669"/>
    <property type="project" value="InterPro"/>
</dbReference>
<evidence type="ECO:0000256" key="19">
    <source>
        <dbReference type="ARBA" id="ARBA00031203"/>
    </source>
</evidence>
<dbReference type="PANTHER" id="PTHR12871">
    <property type="entry name" value="BETA-1,2-N-ACETYLGLUCOSAMINYLTRANSFERASE II"/>
    <property type="match status" value="1"/>
</dbReference>
<keyword evidence="12 25" id="KW-1133">Transmembrane helix</keyword>
<dbReference type="OrthoDB" id="6019616at2759"/>
<dbReference type="GO" id="GO:0006487">
    <property type="term" value="P:protein N-linked glycosylation"/>
    <property type="evidence" value="ECO:0007669"/>
    <property type="project" value="TreeGrafter"/>
</dbReference>
<gene>
    <name evidence="26" type="ORF">DCHRY22_LOCUS14904</name>
</gene>
<evidence type="ECO:0000256" key="24">
    <source>
        <dbReference type="PIRSR" id="PIRSR607754-3"/>
    </source>
</evidence>
<organism evidence="26 27">
    <name type="scientific">Danaus chrysippus</name>
    <name type="common">African queen</name>
    <dbReference type="NCBI Taxonomy" id="151541"/>
    <lineage>
        <taxon>Eukaryota</taxon>
        <taxon>Metazoa</taxon>
        <taxon>Ecdysozoa</taxon>
        <taxon>Arthropoda</taxon>
        <taxon>Hexapoda</taxon>
        <taxon>Insecta</taxon>
        <taxon>Pterygota</taxon>
        <taxon>Neoptera</taxon>
        <taxon>Endopterygota</taxon>
        <taxon>Lepidoptera</taxon>
        <taxon>Glossata</taxon>
        <taxon>Ditrysia</taxon>
        <taxon>Papilionoidea</taxon>
        <taxon>Nymphalidae</taxon>
        <taxon>Danainae</taxon>
        <taxon>Danaini</taxon>
        <taxon>Danaina</taxon>
        <taxon>Danaus</taxon>
        <taxon>Anosia</taxon>
    </lineage>
</organism>
<keyword evidence="10 23" id="KW-0479">Metal-binding</keyword>
<evidence type="ECO:0000256" key="23">
    <source>
        <dbReference type="PIRSR" id="PIRSR607754-2"/>
    </source>
</evidence>
<comment type="caution">
    <text evidence="26">The sequence shown here is derived from an EMBL/GenBank/DDBJ whole genome shotgun (WGS) entry which is preliminary data.</text>
</comment>